<dbReference type="InterPro" id="IPR000700">
    <property type="entry name" value="PAS-assoc_C"/>
</dbReference>
<dbReference type="InterPro" id="IPR000160">
    <property type="entry name" value="GGDEF_dom"/>
</dbReference>
<dbReference type="PANTHER" id="PTHR44757">
    <property type="entry name" value="DIGUANYLATE CYCLASE DGCP"/>
    <property type="match status" value="1"/>
</dbReference>
<dbReference type="PROSITE" id="PS50112">
    <property type="entry name" value="PAS"/>
    <property type="match status" value="1"/>
</dbReference>
<feature type="domain" description="PAC" evidence="7">
    <location>
        <begin position="355"/>
        <end position="409"/>
    </location>
</feature>
<proteinExistence type="predicted"/>
<dbReference type="SMART" id="SM00267">
    <property type="entry name" value="GGDEF"/>
    <property type="match status" value="1"/>
</dbReference>
<keyword evidence="5" id="KW-0812">Transmembrane</keyword>
<dbReference type="Gene3D" id="3.30.450.20">
    <property type="entry name" value="PAS domain"/>
    <property type="match status" value="1"/>
</dbReference>
<dbReference type="Pfam" id="PF00497">
    <property type="entry name" value="SBP_bac_3"/>
    <property type="match status" value="1"/>
</dbReference>
<dbReference type="InterPro" id="IPR013656">
    <property type="entry name" value="PAS_4"/>
</dbReference>
<dbReference type="SUPFAM" id="SSF53850">
    <property type="entry name" value="Periplasmic binding protein-like II"/>
    <property type="match status" value="1"/>
</dbReference>
<dbReference type="EC" id="3.1.4.52" evidence="2"/>
<dbReference type="SMART" id="SM00052">
    <property type="entry name" value="EAL"/>
    <property type="match status" value="1"/>
</dbReference>
<evidence type="ECO:0000256" key="4">
    <source>
        <dbReference type="ARBA" id="ARBA00051114"/>
    </source>
</evidence>
<evidence type="ECO:0000259" key="9">
    <source>
        <dbReference type="PROSITE" id="PS50887"/>
    </source>
</evidence>
<dbReference type="SUPFAM" id="SSF55073">
    <property type="entry name" value="Nucleotide cyclase"/>
    <property type="match status" value="1"/>
</dbReference>
<keyword evidence="3" id="KW-0973">c-di-GMP</keyword>
<dbReference type="PROSITE" id="PS50113">
    <property type="entry name" value="PAC"/>
    <property type="match status" value="1"/>
</dbReference>
<evidence type="ECO:0000256" key="2">
    <source>
        <dbReference type="ARBA" id="ARBA00012282"/>
    </source>
</evidence>
<evidence type="ECO:0000256" key="3">
    <source>
        <dbReference type="ARBA" id="ARBA00022636"/>
    </source>
</evidence>
<dbReference type="PROSITE" id="PS50883">
    <property type="entry name" value="EAL"/>
    <property type="match status" value="1"/>
</dbReference>
<dbReference type="SMART" id="SM00062">
    <property type="entry name" value="PBPb"/>
    <property type="match status" value="1"/>
</dbReference>
<dbReference type="Gene3D" id="3.20.20.450">
    <property type="entry name" value="EAL domain"/>
    <property type="match status" value="1"/>
</dbReference>
<dbReference type="FunFam" id="3.30.70.270:FF:000001">
    <property type="entry name" value="Diguanylate cyclase domain protein"/>
    <property type="match status" value="1"/>
</dbReference>
<keyword evidence="5" id="KW-1133">Transmembrane helix</keyword>
<dbReference type="EMBL" id="CP001339">
    <property type="protein sequence ID" value="ACL74222.1"/>
    <property type="molecule type" value="Genomic_DNA"/>
</dbReference>
<dbReference type="InterPro" id="IPR052155">
    <property type="entry name" value="Biofilm_reg_signaling"/>
</dbReference>
<keyword evidence="11" id="KW-1185">Reference proteome</keyword>
<evidence type="ECO:0000259" key="7">
    <source>
        <dbReference type="PROSITE" id="PS50113"/>
    </source>
</evidence>
<dbReference type="Gene3D" id="3.30.70.270">
    <property type="match status" value="1"/>
</dbReference>
<dbReference type="SUPFAM" id="SSF55785">
    <property type="entry name" value="PYP-like sensor domain (PAS domain)"/>
    <property type="match status" value="1"/>
</dbReference>
<dbReference type="PANTHER" id="PTHR44757:SF2">
    <property type="entry name" value="BIOFILM ARCHITECTURE MAINTENANCE PROTEIN MBAA"/>
    <property type="match status" value="1"/>
</dbReference>
<feature type="transmembrane region" description="Helical" evidence="5">
    <location>
        <begin position="248"/>
        <end position="271"/>
    </location>
</feature>
<dbReference type="Pfam" id="PF00990">
    <property type="entry name" value="GGDEF"/>
    <property type="match status" value="1"/>
</dbReference>
<dbReference type="NCBIfam" id="TIGR00229">
    <property type="entry name" value="sensory_box"/>
    <property type="match status" value="1"/>
</dbReference>
<protein>
    <recommendedName>
        <fullName evidence="2">cyclic-guanylate-specific phosphodiesterase</fullName>
        <ecNumber evidence="2">3.1.4.52</ecNumber>
    </recommendedName>
</protein>
<evidence type="ECO:0000313" key="11">
    <source>
        <dbReference type="Proteomes" id="UP000002383"/>
    </source>
</evidence>
<dbReference type="InterPro" id="IPR043128">
    <property type="entry name" value="Rev_trsase/Diguanyl_cyclase"/>
</dbReference>
<dbReference type="Pfam" id="PF00563">
    <property type="entry name" value="EAL"/>
    <property type="match status" value="1"/>
</dbReference>
<dbReference type="GO" id="GO:0071111">
    <property type="term" value="F:cyclic-guanylate-specific phosphodiesterase activity"/>
    <property type="evidence" value="ECO:0007669"/>
    <property type="project" value="UniProtKB-EC"/>
</dbReference>
<comment type="cofactor">
    <cofactor evidence="1">
        <name>Mg(2+)</name>
        <dbReference type="ChEBI" id="CHEBI:18420"/>
    </cofactor>
</comment>
<evidence type="ECO:0000259" key="8">
    <source>
        <dbReference type="PROSITE" id="PS50883"/>
    </source>
</evidence>
<dbReference type="InterPro" id="IPR035919">
    <property type="entry name" value="EAL_sf"/>
</dbReference>
<dbReference type="InterPro" id="IPR029787">
    <property type="entry name" value="Nucleotide_cyclase"/>
</dbReference>
<dbReference type="CDD" id="cd01949">
    <property type="entry name" value="GGDEF"/>
    <property type="match status" value="1"/>
</dbReference>
<dbReference type="InterPro" id="IPR035965">
    <property type="entry name" value="PAS-like_dom_sf"/>
</dbReference>
<evidence type="ECO:0000256" key="5">
    <source>
        <dbReference type="SAM" id="Phobius"/>
    </source>
</evidence>
<feature type="domain" description="PAS" evidence="6">
    <location>
        <begin position="283"/>
        <end position="353"/>
    </location>
</feature>
<dbReference type="GO" id="GO:0071732">
    <property type="term" value="P:cellular response to nitric oxide"/>
    <property type="evidence" value="ECO:0007669"/>
    <property type="project" value="UniProtKB-ARBA"/>
</dbReference>
<organism evidence="10 11">
    <name type="scientific">Thioalkalivibrio sulfidiphilus (strain HL-EbGR7)</name>
    <dbReference type="NCBI Taxonomy" id="396588"/>
    <lineage>
        <taxon>Bacteria</taxon>
        <taxon>Pseudomonadati</taxon>
        <taxon>Pseudomonadota</taxon>
        <taxon>Gammaproteobacteria</taxon>
        <taxon>Chromatiales</taxon>
        <taxon>Ectothiorhodospiraceae</taxon>
        <taxon>Thioalkalivibrio</taxon>
    </lineage>
</organism>
<gene>
    <name evidence="10" type="ordered locus">Tgr7_3153</name>
</gene>
<feature type="domain" description="GGDEF" evidence="9">
    <location>
        <begin position="441"/>
        <end position="579"/>
    </location>
</feature>
<evidence type="ECO:0000313" key="10">
    <source>
        <dbReference type="EMBL" id="ACL74222.1"/>
    </source>
</evidence>
<dbReference type="PROSITE" id="PS50887">
    <property type="entry name" value="GGDEF"/>
    <property type="match status" value="1"/>
</dbReference>
<dbReference type="CDD" id="cd00130">
    <property type="entry name" value="PAS"/>
    <property type="match status" value="1"/>
</dbReference>
<feature type="domain" description="EAL" evidence="8">
    <location>
        <begin position="588"/>
        <end position="842"/>
    </location>
</feature>
<dbReference type="SMART" id="SM00091">
    <property type="entry name" value="PAS"/>
    <property type="match status" value="1"/>
</dbReference>
<dbReference type="AlphaFoldDB" id="B8GQJ8"/>
<dbReference type="KEGG" id="tgr:Tgr7_3153"/>
<keyword evidence="5" id="KW-0472">Membrane</keyword>
<dbReference type="InterPro" id="IPR000014">
    <property type="entry name" value="PAS"/>
</dbReference>
<sequence length="842" mass="94740">MWLGLVVASFAADAREVRVGVYDNAPKLMLEADGTITGILGDLLREIAQEEDWRLVPVPCEWSRCLDLLSRGELDLLPDVAYSDARAARMDFHRVPALYSWSQVYQRPGQRIDSMLDLEGRSLAVLEGSIQQGYLMDLLDNFGVRVSWLPVQTLQEGFDRVISGEADAVVANHRFGDQRALEMGLRVTPIMFQPVQLFYTVPRGRNADLLARIDAHLTHWKDTPGSTYFDILRSWGFEHTETRIPEHLWWGLAGLLAALGLALLFSLFLRLQVNERTRQLRASEERLSTILNSVEACIYIKDTELRYQYANRKVCELFGASPERIIGRRDADFFDAETAARLEQNDRLVLERGERFAEEEHNRTRDGRHVNTFLTVKLPLRRADGHIYALCGISTDISEQKKILEEVHQLAFFDPLTGLPNRRLLIDQLRHALANCDRTGHEGALLFIDLDNFKNLNDTLGHDMGDLLLQQIAERLREHVRENDSLARLGGDEFVVMLEGLQPEGGEAVHQVRHVGEKLLGVLSEPFSLDRVVYRITASIGVAMFSDSDDTVEELLKRADLAMYEAKSAGRNGLRFFNPSMQAAVSARAALEADLREALQTEQFFLELQPQVDAAGTAVGAEALLRWRHPERGLVSPGEFIPVAEATGMILPLGDWVLRQACAQLAAWSRDPAMVGLVLSINVSVRQFRHPDFVSRVLDVLEDSGADPRRLEMELTESQLVDNVEEMIGIMMRLRARGVRFSLDDFGTGYSSLSYLKRLPLNQLKIDQSFVRDLLVDSNDEAIVRTVVALGESLDLRVIAEGVEREAQRDKLLALGCRYFQGYLYGRPGPAGALSRCVAREA</sequence>
<accession>B8GQJ8</accession>
<evidence type="ECO:0000256" key="1">
    <source>
        <dbReference type="ARBA" id="ARBA00001946"/>
    </source>
</evidence>
<dbReference type="eggNOG" id="COG5001">
    <property type="taxonomic scope" value="Bacteria"/>
</dbReference>
<dbReference type="FunFam" id="3.20.20.450:FF:000001">
    <property type="entry name" value="Cyclic di-GMP phosphodiesterase yahA"/>
    <property type="match status" value="1"/>
</dbReference>
<dbReference type="SUPFAM" id="SSF141868">
    <property type="entry name" value="EAL domain-like"/>
    <property type="match status" value="1"/>
</dbReference>
<dbReference type="OrthoDB" id="8553030at2"/>
<dbReference type="Pfam" id="PF08448">
    <property type="entry name" value="PAS_4"/>
    <property type="match status" value="1"/>
</dbReference>
<comment type="catalytic activity">
    <reaction evidence="4">
        <text>3',3'-c-di-GMP + H2O = 5'-phosphoguanylyl(3'-&gt;5')guanosine + H(+)</text>
        <dbReference type="Rhea" id="RHEA:24902"/>
        <dbReference type="ChEBI" id="CHEBI:15377"/>
        <dbReference type="ChEBI" id="CHEBI:15378"/>
        <dbReference type="ChEBI" id="CHEBI:58754"/>
        <dbReference type="ChEBI" id="CHEBI:58805"/>
        <dbReference type="EC" id="3.1.4.52"/>
    </reaction>
    <physiologicalReaction direction="left-to-right" evidence="4">
        <dbReference type="Rhea" id="RHEA:24903"/>
    </physiologicalReaction>
</comment>
<dbReference type="STRING" id="396588.Tgr7_3153"/>
<dbReference type="CDD" id="cd01948">
    <property type="entry name" value="EAL"/>
    <property type="match status" value="1"/>
</dbReference>
<dbReference type="Gene3D" id="3.40.190.10">
    <property type="entry name" value="Periplasmic binding protein-like II"/>
    <property type="match status" value="2"/>
</dbReference>
<dbReference type="HOGENOM" id="CLU_000445_70_36_6"/>
<dbReference type="InterPro" id="IPR001638">
    <property type="entry name" value="Solute-binding_3/MltF_N"/>
</dbReference>
<dbReference type="Proteomes" id="UP000002383">
    <property type="component" value="Chromosome"/>
</dbReference>
<dbReference type="InterPro" id="IPR001633">
    <property type="entry name" value="EAL_dom"/>
</dbReference>
<name>B8GQJ8_THISH</name>
<reference evidence="10 11" key="1">
    <citation type="journal article" date="2011" name="Stand. Genomic Sci.">
        <title>Complete genome sequence of 'Thioalkalivibrio sulfidophilus' HL-EbGr7.</title>
        <authorList>
            <person name="Muyzer G."/>
            <person name="Sorokin D.Y."/>
            <person name="Mavromatis K."/>
            <person name="Lapidus A."/>
            <person name="Clum A."/>
            <person name="Ivanova N."/>
            <person name="Pati A."/>
            <person name="d'Haeseleer P."/>
            <person name="Woyke T."/>
            <person name="Kyrpides N.C."/>
        </authorList>
    </citation>
    <scope>NUCLEOTIDE SEQUENCE [LARGE SCALE GENOMIC DNA]</scope>
    <source>
        <strain evidence="10 11">HL-EbGR7</strain>
    </source>
</reference>
<evidence type="ECO:0000259" key="6">
    <source>
        <dbReference type="PROSITE" id="PS50112"/>
    </source>
</evidence>
<dbReference type="NCBIfam" id="TIGR00254">
    <property type="entry name" value="GGDEF"/>
    <property type="match status" value="1"/>
</dbReference>